<keyword evidence="2" id="KW-0012">Acyltransferase</keyword>
<reference evidence="2" key="2">
    <citation type="submission" date="2014-07" db="EMBL/GenBank/DDBJ databases">
        <authorList>
            <person name="Hull J."/>
        </authorList>
    </citation>
    <scope>NUCLEOTIDE SEQUENCE</scope>
</reference>
<dbReference type="InterPro" id="IPR029058">
    <property type="entry name" value="AB_hydrolase_fold"/>
</dbReference>
<gene>
    <name evidence="2" type="primary">LRO1</name>
    <name evidence="2" type="ORF">CM83_24877</name>
    <name evidence="3" type="ORF">g.4974</name>
</gene>
<keyword evidence="1" id="KW-0472">Membrane</keyword>
<accession>A0A0A9YPD2</accession>
<keyword evidence="2" id="KW-0808">Transferase</keyword>
<keyword evidence="1" id="KW-0812">Transmembrane</keyword>
<dbReference type="GO" id="GO:0006629">
    <property type="term" value="P:lipid metabolic process"/>
    <property type="evidence" value="ECO:0007669"/>
    <property type="project" value="InterPro"/>
</dbReference>
<dbReference type="AlphaFoldDB" id="A0A0A9YPD2"/>
<sequence length="136" mass="14689">MAQRNKQRVVLISHSYGTNVALAFLAWAEAHEPLFMSKYIAYYVNVGGTTLGLPKAVSALLLGDAKDTISIPKPARRVLDTFISQAARYEFARTWGSLVTMLPRGCSGVHGTVLVLPNGTAANMHSAALLIKEQCT</sequence>
<dbReference type="EMBL" id="GDHC01000056">
    <property type="protein sequence ID" value="JAQ18573.1"/>
    <property type="molecule type" value="Transcribed_RNA"/>
</dbReference>
<dbReference type="Gene3D" id="3.40.50.1820">
    <property type="entry name" value="alpha/beta hydrolase"/>
    <property type="match status" value="1"/>
</dbReference>
<name>A0A0A9YPD2_LYGHE</name>
<dbReference type="PANTHER" id="PTHR11440">
    <property type="entry name" value="LECITHIN-CHOLESTEROL ACYLTRANSFERASE-RELATED"/>
    <property type="match status" value="1"/>
</dbReference>
<dbReference type="GO" id="GO:0008374">
    <property type="term" value="F:O-acyltransferase activity"/>
    <property type="evidence" value="ECO:0007669"/>
    <property type="project" value="InterPro"/>
</dbReference>
<organism evidence="2">
    <name type="scientific">Lygus hesperus</name>
    <name type="common">Western plant bug</name>
    <dbReference type="NCBI Taxonomy" id="30085"/>
    <lineage>
        <taxon>Eukaryota</taxon>
        <taxon>Metazoa</taxon>
        <taxon>Ecdysozoa</taxon>
        <taxon>Arthropoda</taxon>
        <taxon>Hexapoda</taxon>
        <taxon>Insecta</taxon>
        <taxon>Pterygota</taxon>
        <taxon>Neoptera</taxon>
        <taxon>Paraneoptera</taxon>
        <taxon>Hemiptera</taxon>
        <taxon>Heteroptera</taxon>
        <taxon>Panheteroptera</taxon>
        <taxon>Cimicomorpha</taxon>
        <taxon>Miridae</taxon>
        <taxon>Mirini</taxon>
        <taxon>Lygus</taxon>
    </lineage>
</organism>
<dbReference type="SUPFAM" id="SSF53474">
    <property type="entry name" value="alpha/beta-Hydrolases"/>
    <property type="match status" value="1"/>
</dbReference>
<protein>
    <submittedName>
        <fullName evidence="2">Phospholipid:diacylglycerol acyltransferase</fullName>
    </submittedName>
</protein>
<feature type="transmembrane region" description="Helical" evidence="1">
    <location>
        <begin position="40"/>
        <end position="63"/>
    </location>
</feature>
<keyword evidence="1" id="KW-1133">Transmembrane helix</keyword>
<reference evidence="3" key="3">
    <citation type="journal article" date="2016" name="Gigascience">
        <title>De novo construction of an expanded transcriptome assembly for the western tarnished plant bug, Lygus hesperus.</title>
        <authorList>
            <person name="Tassone E.E."/>
            <person name="Geib S.M."/>
            <person name="Hall B."/>
            <person name="Fabrick J.A."/>
            <person name="Brent C.S."/>
            <person name="Hull J.J."/>
        </authorList>
    </citation>
    <scope>NUCLEOTIDE SEQUENCE</scope>
</reference>
<reference evidence="2" key="1">
    <citation type="journal article" date="2014" name="PLoS ONE">
        <title>Transcriptome-Based Identification of ABC Transporters in the Western Tarnished Plant Bug Lygus hesperus.</title>
        <authorList>
            <person name="Hull J.J."/>
            <person name="Chaney K."/>
            <person name="Geib S.M."/>
            <person name="Fabrick J.A."/>
            <person name="Brent C.S."/>
            <person name="Walsh D."/>
            <person name="Lavine L.C."/>
        </authorList>
    </citation>
    <scope>NUCLEOTIDE SEQUENCE</scope>
</reference>
<evidence type="ECO:0000313" key="3">
    <source>
        <dbReference type="EMBL" id="JAQ18573.1"/>
    </source>
</evidence>
<dbReference type="InterPro" id="IPR003386">
    <property type="entry name" value="LACT/PDAT_acylTrfase"/>
</dbReference>
<dbReference type="EMBL" id="GBHO01010123">
    <property type="protein sequence ID" value="JAG33481.1"/>
    <property type="molecule type" value="Transcribed_RNA"/>
</dbReference>
<dbReference type="Pfam" id="PF02450">
    <property type="entry name" value="LCAT"/>
    <property type="match status" value="1"/>
</dbReference>
<evidence type="ECO:0000256" key="1">
    <source>
        <dbReference type="SAM" id="Phobius"/>
    </source>
</evidence>
<evidence type="ECO:0000313" key="2">
    <source>
        <dbReference type="EMBL" id="JAG33481.1"/>
    </source>
</evidence>
<feature type="transmembrane region" description="Helical" evidence="1">
    <location>
        <begin position="9"/>
        <end position="28"/>
    </location>
</feature>
<proteinExistence type="predicted"/>